<dbReference type="PANTHER" id="PTHR24113">
    <property type="entry name" value="RAN GTPASE-ACTIVATING PROTEIN 1"/>
    <property type="match status" value="1"/>
</dbReference>
<gene>
    <name evidence="7" type="ORF">EDS130_LOCUS37996</name>
</gene>
<dbReference type="GO" id="GO:0006913">
    <property type="term" value="P:nucleocytoplasmic transport"/>
    <property type="evidence" value="ECO:0007669"/>
    <property type="project" value="TreeGrafter"/>
</dbReference>
<feature type="domain" description="IF rod" evidence="6">
    <location>
        <begin position="214"/>
        <end position="423"/>
    </location>
</feature>
<dbReference type="SUPFAM" id="SSF52047">
    <property type="entry name" value="RNI-like"/>
    <property type="match status" value="1"/>
</dbReference>
<protein>
    <recommendedName>
        <fullName evidence="6">IF rod domain-containing protein</fullName>
    </recommendedName>
</protein>
<dbReference type="GO" id="GO:0005096">
    <property type="term" value="F:GTPase activator activity"/>
    <property type="evidence" value="ECO:0007669"/>
    <property type="project" value="UniProtKB-KW"/>
</dbReference>
<dbReference type="GO" id="GO:0005882">
    <property type="term" value="C:intermediate filament"/>
    <property type="evidence" value="ECO:0007669"/>
    <property type="project" value="UniProtKB-KW"/>
</dbReference>
<dbReference type="SMART" id="SM00368">
    <property type="entry name" value="LRR_RI"/>
    <property type="match status" value="6"/>
</dbReference>
<reference evidence="7" key="1">
    <citation type="submission" date="2021-02" db="EMBL/GenBank/DDBJ databases">
        <authorList>
            <person name="Nowell W R."/>
        </authorList>
    </citation>
    <scope>NUCLEOTIDE SEQUENCE</scope>
</reference>
<evidence type="ECO:0000259" key="6">
    <source>
        <dbReference type="Pfam" id="PF00038"/>
    </source>
</evidence>
<comment type="caution">
    <text evidence="7">The sequence shown here is derived from an EMBL/GenBank/DDBJ whole genome shotgun (WGS) entry which is preliminary data.</text>
</comment>
<evidence type="ECO:0000313" key="7">
    <source>
        <dbReference type="EMBL" id="CAF1427979.1"/>
    </source>
</evidence>
<dbReference type="AlphaFoldDB" id="A0A815MZ85"/>
<keyword evidence="2" id="KW-0433">Leucine-rich repeat</keyword>
<dbReference type="InterPro" id="IPR039008">
    <property type="entry name" value="IF_rod_dom"/>
</dbReference>
<dbReference type="GO" id="GO:0005634">
    <property type="term" value="C:nucleus"/>
    <property type="evidence" value="ECO:0007669"/>
    <property type="project" value="TreeGrafter"/>
</dbReference>
<dbReference type="Pfam" id="PF00038">
    <property type="entry name" value="Filament"/>
    <property type="match status" value="1"/>
</dbReference>
<sequence>MNRNGTKISFWNRNLSDQDADIIGSELMDNVHWRQIDLSCNSLGIQAANGLANVLASKPMITHLFLDSNRLGDKGAAQLAWSLGLNKTLIELRLDINAITDLGALELAAALYSHPILEKLSLSGNAIGDKGMKAFVKILANNRTLLELNLRSNRVTDECMKDILRLLKRQGKLEFLDLRDNQLSEENNSVIIRTIDQLDVMRGQSLYGVEKLASEVKAQNDRIFCLEAELSKVTTDRISVGNQIPSLEEQLAFFSYLHDLEIDAIQKASFSIDISAFYRTEIVRAVAAIRDDFNRLSKMEKAELAEHYRTDIETKHKTTNTAENSLTSGMSRQSLLELINVISQMSVSYTHLQGEHIAALKEHQEFAARLNMIKKKNAILINDQDMEIRELEASIMYLTDQYCQTKLKNAYLQVEVNTYRNLIQMKCPH</sequence>
<dbReference type="EMBL" id="CAJNOJ010000386">
    <property type="protein sequence ID" value="CAF1427979.1"/>
    <property type="molecule type" value="Genomic_DNA"/>
</dbReference>
<evidence type="ECO:0000256" key="3">
    <source>
        <dbReference type="ARBA" id="ARBA00022737"/>
    </source>
</evidence>
<keyword evidence="1" id="KW-0343">GTPase activation</keyword>
<dbReference type="InterPro" id="IPR027038">
    <property type="entry name" value="RanGap"/>
</dbReference>
<evidence type="ECO:0000256" key="1">
    <source>
        <dbReference type="ARBA" id="ARBA00022468"/>
    </source>
</evidence>
<dbReference type="Proteomes" id="UP000663852">
    <property type="component" value="Unassembled WGS sequence"/>
</dbReference>
<keyword evidence="3" id="KW-0677">Repeat</keyword>
<organism evidence="7 8">
    <name type="scientific">Adineta ricciae</name>
    <name type="common">Rotifer</name>
    <dbReference type="NCBI Taxonomy" id="249248"/>
    <lineage>
        <taxon>Eukaryota</taxon>
        <taxon>Metazoa</taxon>
        <taxon>Spiralia</taxon>
        <taxon>Gnathifera</taxon>
        <taxon>Rotifera</taxon>
        <taxon>Eurotatoria</taxon>
        <taxon>Bdelloidea</taxon>
        <taxon>Adinetida</taxon>
        <taxon>Adinetidae</taxon>
        <taxon>Adineta</taxon>
    </lineage>
</organism>
<dbReference type="Gene3D" id="3.80.10.10">
    <property type="entry name" value="Ribonuclease Inhibitor"/>
    <property type="match status" value="2"/>
</dbReference>
<dbReference type="InterPro" id="IPR001611">
    <property type="entry name" value="Leu-rich_rpt"/>
</dbReference>
<evidence type="ECO:0000256" key="4">
    <source>
        <dbReference type="ARBA" id="ARBA00022754"/>
    </source>
</evidence>
<keyword evidence="5" id="KW-0175">Coiled coil</keyword>
<evidence type="ECO:0000256" key="5">
    <source>
        <dbReference type="ARBA" id="ARBA00023054"/>
    </source>
</evidence>
<keyword evidence="4" id="KW-0403">Intermediate filament</keyword>
<evidence type="ECO:0000256" key="2">
    <source>
        <dbReference type="ARBA" id="ARBA00022614"/>
    </source>
</evidence>
<dbReference type="GO" id="GO:0005829">
    <property type="term" value="C:cytosol"/>
    <property type="evidence" value="ECO:0007669"/>
    <property type="project" value="TreeGrafter"/>
</dbReference>
<dbReference type="GO" id="GO:0031267">
    <property type="term" value="F:small GTPase binding"/>
    <property type="evidence" value="ECO:0007669"/>
    <property type="project" value="TreeGrafter"/>
</dbReference>
<dbReference type="InterPro" id="IPR032675">
    <property type="entry name" value="LRR_dom_sf"/>
</dbReference>
<evidence type="ECO:0000313" key="8">
    <source>
        <dbReference type="Proteomes" id="UP000663852"/>
    </source>
</evidence>
<dbReference type="GO" id="GO:0048471">
    <property type="term" value="C:perinuclear region of cytoplasm"/>
    <property type="evidence" value="ECO:0007669"/>
    <property type="project" value="TreeGrafter"/>
</dbReference>
<dbReference type="OrthoDB" id="120976at2759"/>
<dbReference type="PANTHER" id="PTHR24113:SF12">
    <property type="entry name" value="RAN GTPASE-ACTIVATING PROTEIN 1"/>
    <property type="match status" value="1"/>
</dbReference>
<dbReference type="Pfam" id="PF13516">
    <property type="entry name" value="LRR_6"/>
    <property type="match status" value="4"/>
</dbReference>
<name>A0A815MZ85_ADIRI</name>
<proteinExistence type="predicted"/>
<accession>A0A815MZ85</accession>